<dbReference type="PANTHER" id="PTHR21089:SF1">
    <property type="entry name" value="BIFUNCTIONAL 3-DEHYDROQUINATE DEHYDRATASE_SHIKIMATE DEHYDROGENASE, CHLOROPLASTIC"/>
    <property type="match status" value="1"/>
</dbReference>
<dbReference type="AlphaFoldDB" id="A0A8H2K3P2"/>
<dbReference type="InterPro" id="IPR036291">
    <property type="entry name" value="NAD(P)-bd_dom_sf"/>
</dbReference>
<dbReference type="Gene3D" id="3.40.50.10860">
    <property type="entry name" value="Leucine Dehydrogenase, chain A, domain 1"/>
    <property type="match status" value="1"/>
</dbReference>
<dbReference type="GO" id="GO:0019632">
    <property type="term" value="P:shikimate metabolic process"/>
    <property type="evidence" value="ECO:0007669"/>
    <property type="project" value="TreeGrafter"/>
</dbReference>
<proteinExistence type="predicted"/>
<keyword evidence="2" id="KW-0057">Aromatic amino acid biosynthesis</keyword>
<dbReference type="GO" id="GO:0004764">
    <property type="term" value="F:shikimate 3-dehydrogenase (NADP+) activity"/>
    <property type="evidence" value="ECO:0007669"/>
    <property type="project" value="InterPro"/>
</dbReference>
<comment type="pathway">
    <text evidence="1">Metabolic intermediate biosynthesis; chorismate biosynthesis; chorismate from D-erythrose 4-phosphate and phosphoenolpyruvate: step 4/7.</text>
</comment>
<dbReference type="SUPFAM" id="SSF51735">
    <property type="entry name" value="NAD(P)-binding Rossmann-fold domains"/>
    <property type="match status" value="1"/>
</dbReference>
<dbReference type="Gene3D" id="3.40.50.720">
    <property type="entry name" value="NAD(P)-binding Rossmann-like Domain"/>
    <property type="match status" value="1"/>
</dbReference>
<protein>
    <submittedName>
        <fullName evidence="4">Shikimate dehydrogenase</fullName>
    </submittedName>
</protein>
<dbReference type="GO" id="GO:0050661">
    <property type="term" value="F:NADP binding"/>
    <property type="evidence" value="ECO:0007669"/>
    <property type="project" value="TreeGrafter"/>
</dbReference>
<dbReference type="InterPro" id="IPR013708">
    <property type="entry name" value="Shikimate_DH-bd_N"/>
</dbReference>
<accession>A0A8H2K3P2</accession>
<name>A0A8H2K3P2_9MICO</name>
<dbReference type="CDD" id="cd01065">
    <property type="entry name" value="NAD_bind_Shikimate_DH"/>
    <property type="match status" value="1"/>
</dbReference>
<keyword evidence="5" id="KW-1185">Reference proteome</keyword>
<dbReference type="EMBL" id="VFRA01000001">
    <property type="protein sequence ID" value="TQO18575.1"/>
    <property type="molecule type" value="Genomic_DNA"/>
</dbReference>
<evidence type="ECO:0000256" key="1">
    <source>
        <dbReference type="ARBA" id="ARBA00004871"/>
    </source>
</evidence>
<dbReference type="GO" id="GO:0009073">
    <property type="term" value="P:aromatic amino acid family biosynthetic process"/>
    <property type="evidence" value="ECO:0007669"/>
    <property type="project" value="UniProtKB-KW"/>
</dbReference>
<dbReference type="GO" id="GO:0009423">
    <property type="term" value="P:chorismate biosynthetic process"/>
    <property type="evidence" value="ECO:0007669"/>
    <property type="project" value="TreeGrafter"/>
</dbReference>
<dbReference type="GO" id="GO:0005829">
    <property type="term" value="C:cytosol"/>
    <property type="evidence" value="ECO:0007669"/>
    <property type="project" value="TreeGrafter"/>
</dbReference>
<evidence type="ECO:0000313" key="4">
    <source>
        <dbReference type="EMBL" id="TQO18575.1"/>
    </source>
</evidence>
<evidence type="ECO:0000256" key="2">
    <source>
        <dbReference type="ARBA" id="ARBA00023141"/>
    </source>
</evidence>
<dbReference type="Proteomes" id="UP000316560">
    <property type="component" value="Unassembled WGS sequence"/>
</dbReference>
<dbReference type="InterPro" id="IPR046346">
    <property type="entry name" value="Aminoacid_DH-like_N_sf"/>
</dbReference>
<keyword evidence="2" id="KW-0028">Amino-acid biosynthesis</keyword>
<sequence>MSDSGTSRSAPGRSRTRLAVLGSPISHSLSPIIHSAAYATLGFDWEYDAIELSGESLPTFLNSLDERWRGMSLTMPLKRDVVPLLDWVDPLVELVGGANTVVVTDDGLRGYNTDVEGAVRSFLDAGLSRLESVWILGAGATAASLLVASVRLGATRIEIFARTPTKAEPLKELGEALGVQVLVRQWKDSPSSLENPSAIISTVPGGAMDVEFSVTVRSAAALFDVAYDPWPSEIAKSWMAVCGTVISGYDLLINQAIAQVRIFAAGTPEVPLVREADAIDAMRAAIGRLDSTDHP</sequence>
<organism evidence="4 5">
    <name type="scientific">Rhodoglobus vestalii</name>
    <dbReference type="NCBI Taxonomy" id="193384"/>
    <lineage>
        <taxon>Bacteria</taxon>
        <taxon>Bacillati</taxon>
        <taxon>Actinomycetota</taxon>
        <taxon>Actinomycetes</taxon>
        <taxon>Micrococcales</taxon>
        <taxon>Microbacteriaceae</taxon>
        <taxon>Rhodoglobus</taxon>
    </lineage>
</organism>
<evidence type="ECO:0000313" key="5">
    <source>
        <dbReference type="Proteomes" id="UP000316560"/>
    </source>
</evidence>
<dbReference type="NCBIfam" id="NF001311">
    <property type="entry name" value="PRK00258.1-3"/>
    <property type="match status" value="1"/>
</dbReference>
<dbReference type="RefSeq" id="WP_281283031.1">
    <property type="nucleotide sequence ID" value="NZ_VFRA01000001.1"/>
</dbReference>
<dbReference type="Pfam" id="PF08501">
    <property type="entry name" value="Shikimate_dh_N"/>
    <property type="match status" value="1"/>
</dbReference>
<dbReference type="PANTHER" id="PTHR21089">
    <property type="entry name" value="SHIKIMATE DEHYDROGENASE"/>
    <property type="match status" value="1"/>
</dbReference>
<evidence type="ECO:0000259" key="3">
    <source>
        <dbReference type="Pfam" id="PF08501"/>
    </source>
</evidence>
<dbReference type="InterPro" id="IPR022893">
    <property type="entry name" value="Shikimate_DH_fam"/>
</dbReference>
<reference evidence="4 5" key="1">
    <citation type="submission" date="2019-06" db="EMBL/GenBank/DDBJ databases">
        <title>Sequencing the genomes of 1000 actinobacteria strains.</title>
        <authorList>
            <person name="Klenk H.-P."/>
        </authorList>
    </citation>
    <scope>NUCLEOTIDE SEQUENCE [LARGE SCALE GENOMIC DNA]</scope>
    <source>
        <strain evidence="4 5">DSM 21947</strain>
    </source>
</reference>
<feature type="domain" description="Shikimate dehydrogenase substrate binding N-terminal" evidence="3">
    <location>
        <begin position="20"/>
        <end position="101"/>
    </location>
</feature>
<gene>
    <name evidence="4" type="ORF">FB472_0094</name>
</gene>
<comment type="caution">
    <text evidence="4">The sequence shown here is derived from an EMBL/GenBank/DDBJ whole genome shotgun (WGS) entry which is preliminary data.</text>
</comment>
<dbReference type="SUPFAM" id="SSF53223">
    <property type="entry name" value="Aminoacid dehydrogenase-like, N-terminal domain"/>
    <property type="match status" value="1"/>
</dbReference>